<sequence>MIDFFCLFLIFNQIGNVSPTQEVRVKIQTTKEESYYLLTRKQPLEIKVSGPTWIRVYSRIPWTKGKTGTVLYKMILEEDEIKEKFITTETEYSSVARLDKIKLSKWRSFYINVPEGMHTYRLIHWRCPSDSILLKFTSESPGRWQDIPALSYNAKLELVEDEKIIDYYEMTPEKPVILEIDGPKKLKVISRLNLKPAIRGEEVYSIDVIEKGKTVKSTKFRAWVSETAYYNKRADIIPSNPHIFFLNVRKGSHRYEFFLKGGTSCGMRFMIETK</sequence>
<organism evidence="1">
    <name type="scientific">candidate division WOR-3 bacterium</name>
    <dbReference type="NCBI Taxonomy" id="2052148"/>
    <lineage>
        <taxon>Bacteria</taxon>
        <taxon>Bacteria division WOR-3</taxon>
    </lineage>
</organism>
<evidence type="ECO:0000313" key="1">
    <source>
        <dbReference type="EMBL" id="HGV97119.1"/>
    </source>
</evidence>
<gene>
    <name evidence="1" type="ORF">ENV60_02350</name>
</gene>
<name>A0A7C4XTW7_UNCW3</name>
<accession>A0A7C4XTW7</accession>
<protein>
    <submittedName>
        <fullName evidence="1">Uncharacterized protein</fullName>
    </submittedName>
</protein>
<proteinExistence type="predicted"/>
<comment type="caution">
    <text evidence="1">The sequence shown here is derived from an EMBL/GenBank/DDBJ whole genome shotgun (WGS) entry which is preliminary data.</text>
</comment>
<dbReference type="EMBL" id="DTGZ01000042">
    <property type="protein sequence ID" value="HGV97119.1"/>
    <property type="molecule type" value="Genomic_DNA"/>
</dbReference>
<dbReference type="AlphaFoldDB" id="A0A7C4XTW7"/>
<reference evidence="1" key="1">
    <citation type="journal article" date="2020" name="mSystems">
        <title>Genome- and Community-Level Interaction Insights into Carbon Utilization and Element Cycling Functions of Hydrothermarchaeota in Hydrothermal Sediment.</title>
        <authorList>
            <person name="Zhou Z."/>
            <person name="Liu Y."/>
            <person name="Xu W."/>
            <person name="Pan J."/>
            <person name="Luo Z.H."/>
            <person name="Li M."/>
        </authorList>
    </citation>
    <scope>NUCLEOTIDE SEQUENCE [LARGE SCALE GENOMIC DNA]</scope>
    <source>
        <strain evidence="1">SpSt-774</strain>
    </source>
</reference>